<dbReference type="InterPro" id="IPR003099">
    <property type="entry name" value="Prephen_DH"/>
</dbReference>
<dbReference type="InterPro" id="IPR050812">
    <property type="entry name" value="Preph/Arog_dehydrog"/>
</dbReference>
<keyword evidence="2" id="KW-0560">Oxidoreductase</keyword>
<comment type="pathway">
    <text evidence="3">Amino-acid biosynthesis.</text>
</comment>
<dbReference type="FunFam" id="3.40.50.720:FF:000208">
    <property type="entry name" value="Prephenate dehydrogenase"/>
    <property type="match status" value="1"/>
</dbReference>
<dbReference type="Gene3D" id="3.40.50.720">
    <property type="entry name" value="NAD(P)-binding Rossmann-like Domain"/>
    <property type="match status" value="1"/>
</dbReference>
<dbReference type="SUPFAM" id="SSF48179">
    <property type="entry name" value="6-phosphogluconate dehydrogenase C-terminal domain-like"/>
    <property type="match status" value="1"/>
</dbReference>
<comment type="caution">
    <text evidence="5">The sequence shown here is derived from an EMBL/GenBank/DDBJ whole genome shotgun (WGS) entry which is preliminary data.</text>
</comment>
<accession>A0AAW7ZAN2</accession>
<dbReference type="Proteomes" id="UP001172911">
    <property type="component" value="Unassembled WGS sequence"/>
</dbReference>
<comment type="similarity">
    <text evidence="1">Belongs to the prephenate/arogenate dehydrogenase family.</text>
</comment>
<dbReference type="GO" id="GO:0070403">
    <property type="term" value="F:NAD+ binding"/>
    <property type="evidence" value="ECO:0007669"/>
    <property type="project" value="InterPro"/>
</dbReference>
<evidence type="ECO:0000259" key="4">
    <source>
        <dbReference type="PROSITE" id="PS51176"/>
    </source>
</evidence>
<gene>
    <name evidence="5" type="ORF">P6N53_04515</name>
</gene>
<evidence type="ECO:0000256" key="1">
    <source>
        <dbReference type="ARBA" id="ARBA00007964"/>
    </source>
</evidence>
<dbReference type="InterPro" id="IPR046825">
    <property type="entry name" value="PDH_C"/>
</dbReference>
<name>A0AAW7ZAN2_9FIRM</name>
<sequence length="292" mass="31476">MFNKVVIAGVGLIGGSLGLALTRRNLAKEIVGVDPDRDNLNKALALGVVHRADSLAEALPGADLFILAAPIGVTLGILEMAIPYLTPGTIITDVGSVKGRLIERAEQMLPQDSYFVGGHPMAGLEVTGVTGAREDLFDGATYVFTPTANTEISAINSLKDFAHALGSKVLELEPAEHDRAVALISHLPHLLAATLVNTVAADDDCGGLLKLAGGGFRDATRIAASNSNMWRDILLTNREMVLQSVREFRFQLEEMEQAIINFNREDLVSGLIRAREVRESLPENRKYVSRIK</sequence>
<dbReference type="PROSITE" id="PS51176">
    <property type="entry name" value="PDH_ADH"/>
    <property type="match status" value="1"/>
</dbReference>
<reference evidence="5" key="2">
    <citation type="submission" date="2023-03" db="EMBL/GenBank/DDBJ databases">
        <authorList>
            <person name="Zhang Z."/>
        </authorList>
    </citation>
    <scope>NUCLEOTIDE SEQUENCE</scope>
    <source>
        <strain evidence="5">DSA</strain>
    </source>
</reference>
<dbReference type="Gene3D" id="1.10.3660.10">
    <property type="entry name" value="6-phosphogluconate dehydrogenase C-terminal like domain"/>
    <property type="match status" value="1"/>
</dbReference>
<dbReference type="Pfam" id="PF02153">
    <property type="entry name" value="PDH_N"/>
    <property type="match status" value="1"/>
</dbReference>
<protein>
    <submittedName>
        <fullName evidence="5">Prephenate dehydrogenase</fullName>
    </submittedName>
</protein>
<feature type="domain" description="Prephenate/arogenate dehydrogenase" evidence="4">
    <location>
        <begin position="3"/>
        <end position="289"/>
    </location>
</feature>
<evidence type="ECO:0000256" key="2">
    <source>
        <dbReference type="ARBA" id="ARBA00023002"/>
    </source>
</evidence>
<dbReference type="GO" id="GO:0008977">
    <property type="term" value="F:prephenate dehydrogenase (NAD+) activity"/>
    <property type="evidence" value="ECO:0007669"/>
    <property type="project" value="InterPro"/>
</dbReference>
<dbReference type="PANTHER" id="PTHR21363">
    <property type="entry name" value="PREPHENATE DEHYDROGENASE"/>
    <property type="match status" value="1"/>
</dbReference>
<dbReference type="InterPro" id="IPR008927">
    <property type="entry name" value="6-PGluconate_DH-like_C_sf"/>
</dbReference>
<reference evidence="5" key="1">
    <citation type="journal article" date="2023" name="J. Hazard. Mater.">
        <title>Anaerobic biodegradation of pyrene and benzo[a]pyrene by a new sulfate-reducing Desulforamulus aquiferis strain DSA.</title>
        <authorList>
            <person name="Zhang Z."/>
            <person name="Sun J."/>
            <person name="Gong X."/>
            <person name="Wang C."/>
            <person name="Wang H."/>
        </authorList>
    </citation>
    <scope>NUCLEOTIDE SEQUENCE</scope>
    <source>
        <strain evidence="5">DSA</strain>
    </source>
</reference>
<organism evidence="5 6">
    <name type="scientific">Desulforamulus aquiferis</name>
    <dbReference type="NCBI Taxonomy" id="1397668"/>
    <lineage>
        <taxon>Bacteria</taxon>
        <taxon>Bacillati</taxon>
        <taxon>Bacillota</taxon>
        <taxon>Clostridia</taxon>
        <taxon>Eubacteriales</taxon>
        <taxon>Peptococcaceae</taxon>
        <taxon>Desulforamulus</taxon>
    </lineage>
</organism>
<dbReference type="RefSeq" id="WP_304541520.1">
    <property type="nucleotide sequence ID" value="NZ_JARPTC010000005.1"/>
</dbReference>
<keyword evidence="6" id="KW-1185">Reference proteome</keyword>
<dbReference type="GO" id="GO:0004665">
    <property type="term" value="F:prephenate dehydrogenase (NADP+) activity"/>
    <property type="evidence" value="ECO:0007669"/>
    <property type="project" value="InterPro"/>
</dbReference>
<dbReference type="InterPro" id="IPR046826">
    <property type="entry name" value="PDH_N"/>
</dbReference>
<dbReference type="PANTHER" id="PTHR21363:SF0">
    <property type="entry name" value="PREPHENATE DEHYDROGENASE [NADP(+)]"/>
    <property type="match status" value="1"/>
</dbReference>
<dbReference type="AlphaFoldDB" id="A0AAW7ZAN2"/>
<evidence type="ECO:0000256" key="3">
    <source>
        <dbReference type="ARBA" id="ARBA00029440"/>
    </source>
</evidence>
<evidence type="ECO:0000313" key="6">
    <source>
        <dbReference type="Proteomes" id="UP001172911"/>
    </source>
</evidence>
<dbReference type="InterPro" id="IPR036291">
    <property type="entry name" value="NAD(P)-bd_dom_sf"/>
</dbReference>
<evidence type="ECO:0000313" key="5">
    <source>
        <dbReference type="EMBL" id="MDO7786483.1"/>
    </source>
</evidence>
<dbReference type="Pfam" id="PF20463">
    <property type="entry name" value="PDH_C"/>
    <property type="match status" value="1"/>
</dbReference>
<dbReference type="SUPFAM" id="SSF51735">
    <property type="entry name" value="NAD(P)-binding Rossmann-fold domains"/>
    <property type="match status" value="1"/>
</dbReference>
<dbReference type="EMBL" id="JARPTC010000005">
    <property type="protein sequence ID" value="MDO7786483.1"/>
    <property type="molecule type" value="Genomic_DNA"/>
</dbReference>
<dbReference type="GO" id="GO:0006571">
    <property type="term" value="P:tyrosine biosynthetic process"/>
    <property type="evidence" value="ECO:0007669"/>
    <property type="project" value="InterPro"/>
</dbReference>
<proteinExistence type="inferred from homology"/>